<dbReference type="Proteomes" id="UP000245609">
    <property type="component" value="Unassembled WGS sequence"/>
</dbReference>
<dbReference type="EMBL" id="MBFS01000633">
    <property type="protein sequence ID" value="PVV02059.1"/>
    <property type="molecule type" value="Genomic_DNA"/>
</dbReference>
<dbReference type="Pfam" id="PF10231">
    <property type="entry name" value="COA8"/>
    <property type="match status" value="1"/>
</dbReference>
<evidence type="ECO:0000256" key="4">
    <source>
        <dbReference type="ARBA" id="ARBA00022946"/>
    </source>
</evidence>
<keyword evidence="6" id="KW-0472">Membrane</keyword>
<keyword evidence="7" id="KW-0175">Coiled coil</keyword>
<dbReference type="AlphaFoldDB" id="A0A2T9ZBS8"/>
<evidence type="ECO:0000256" key="3">
    <source>
        <dbReference type="ARBA" id="ARBA00022792"/>
    </source>
</evidence>
<comment type="caution">
    <text evidence="9">The sequence shown here is derived from an EMBL/GenBank/DDBJ whole genome shotgun (WGS) entry which is preliminary data.</text>
</comment>
<feature type="non-terminal residue" evidence="9">
    <location>
        <position position="1"/>
    </location>
</feature>
<evidence type="ECO:0000256" key="8">
    <source>
        <dbReference type="SAM" id="MobiDB-lite"/>
    </source>
</evidence>
<evidence type="ECO:0000256" key="1">
    <source>
        <dbReference type="ARBA" id="ARBA00004443"/>
    </source>
</evidence>
<comment type="similarity">
    <text evidence="2">Belongs to the COA8 family.</text>
</comment>
<dbReference type="GO" id="GO:0005743">
    <property type="term" value="C:mitochondrial inner membrane"/>
    <property type="evidence" value="ECO:0007669"/>
    <property type="project" value="UniProtKB-SubCell"/>
</dbReference>
<feature type="compositionally biased region" description="Basic and acidic residues" evidence="8">
    <location>
        <begin position="201"/>
        <end position="212"/>
    </location>
</feature>
<dbReference type="InterPro" id="IPR018796">
    <property type="entry name" value="COA8"/>
</dbReference>
<keyword evidence="3" id="KW-0999">Mitochondrion inner membrane</keyword>
<feature type="compositionally biased region" description="Basic and acidic residues" evidence="8">
    <location>
        <begin position="179"/>
        <end position="194"/>
    </location>
</feature>
<dbReference type="PANTHER" id="PTHR31107">
    <property type="entry name" value="APOPTOGENIC PROTEIN 1, MITOCHONDRIAL"/>
    <property type="match status" value="1"/>
</dbReference>
<gene>
    <name evidence="9" type="ORF">BB560_003498</name>
</gene>
<keyword evidence="10" id="KW-1185">Reference proteome</keyword>
<keyword evidence="4" id="KW-0809">Transit peptide</keyword>
<evidence type="ECO:0000313" key="9">
    <source>
        <dbReference type="EMBL" id="PVV02059.1"/>
    </source>
</evidence>
<name>A0A2T9ZBS8_9FUNG</name>
<evidence type="ECO:0000313" key="10">
    <source>
        <dbReference type="Proteomes" id="UP000245609"/>
    </source>
</evidence>
<sequence length="212" mass="25474">VKKEAKKGNSRDKYDSKISQEHLMPGEILVGQPDPTSNLRPIKLFIPYNETKAEKCYRMLWDRSQEYNSEFWTKNNQDFQKGIDKLEEKAKSENKSVSESDLENYFREYLNQSYEKHKKYNRGWWKLNLSLLIPGWFAKLDSLIRYKRRNDYYFTKYANSEIFPQEKDPNNPNLSKKSNFFDKNSEKLGHRENSDPSDSFSVRRKEKIDSYY</sequence>
<proteinExistence type="inferred from homology"/>
<keyword evidence="5" id="KW-0496">Mitochondrion</keyword>
<evidence type="ECO:0000256" key="5">
    <source>
        <dbReference type="ARBA" id="ARBA00023128"/>
    </source>
</evidence>
<evidence type="ECO:0000256" key="6">
    <source>
        <dbReference type="ARBA" id="ARBA00023136"/>
    </source>
</evidence>
<feature type="coiled-coil region" evidence="7">
    <location>
        <begin position="76"/>
        <end position="103"/>
    </location>
</feature>
<accession>A0A2T9ZBS8</accession>
<reference evidence="9 10" key="1">
    <citation type="journal article" date="2018" name="MBio">
        <title>Comparative Genomics Reveals the Core Gene Toolbox for the Fungus-Insect Symbiosis.</title>
        <authorList>
            <person name="Wang Y."/>
            <person name="Stata M."/>
            <person name="Wang W."/>
            <person name="Stajich J.E."/>
            <person name="White M.M."/>
            <person name="Moncalvo J.M."/>
        </authorList>
    </citation>
    <scope>NUCLEOTIDE SEQUENCE [LARGE SCALE GENOMIC DNA]</scope>
    <source>
        <strain evidence="9 10">SC-DP-2</strain>
    </source>
</reference>
<comment type="subcellular location">
    <subcellularLocation>
        <location evidence="1">Mitochondrion inner membrane</location>
        <topology evidence="1">Peripheral membrane protein</topology>
        <orientation evidence="1">Matrix side</orientation>
    </subcellularLocation>
</comment>
<evidence type="ECO:0000256" key="2">
    <source>
        <dbReference type="ARBA" id="ARBA00005453"/>
    </source>
</evidence>
<feature type="region of interest" description="Disordered" evidence="8">
    <location>
        <begin position="164"/>
        <end position="212"/>
    </location>
</feature>
<protein>
    <recommendedName>
        <fullName evidence="11">Apoptogenic protein 1, mitochondrial</fullName>
    </recommendedName>
</protein>
<evidence type="ECO:0000256" key="7">
    <source>
        <dbReference type="SAM" id="Coils"/>
    </source>
</evidence>
<organism evidence="9 10">
    <name type="scientific">Smittium megazygosporum</name>
    <dbReference type="NCBI Taxonomy" id="133381"/>
    <lineage>
        <taxon>Eukaryota</taxon>
        <taxon>Fungi</taxon>
        <taxon>Fungi incertae sedis</taxon>
        <taxon>Zoopagomycota</taxon>
        <taxon>Kickxellomycotina</taxon>
        <taxon>Harpellomycetes</taxon>
        <taxon>Harpellales</taxon>
        <taxon>Legeriomycetaceae</taxon>
        <taxon>Smittium</taxon>
    </lineage>
</organism>
<dbReference type="PANTHER" id="PTHR31107:SF2">
    <property type="entry name" value="CYTOCHROME C OXIDASE ASSEMBLY FACTOR 8"/>
    <property type="match status" value="1"/>
</dbReference>
<feature type="region of interest" description="Disordered" evidence="8">
    <location>
        <begin position="1"/>
        <end position="20"/>
    </location>
</feature>
<dbReference type="GO" id="GO:0097193">
    <property type="term" value="P:intrinsic apoptotic signaling pathway"/>
    <property type="evidence" value="ECO:0007669"/>
    <property type="project" value="InterPro"/>
</dbReference>
<evidence type="ECO:0008006" key="11">
    <source>
        <dbReference type="Google" id="ProtNLM"/>
    </source>
</evidence>
<dbReference type="OrthoDB" id="6246201at2759"/>